<evidence type="ECO:0000313" key="7">
    <source>
        <dbReference type="EMBL" id="KAJ8304730.1"/>
    </source>
</evidence>
<dbReference type="Pfam" id="PF16564">
    <property type="entry name" value="MBDa"/>
    <property type="match status" value="1"/>
</dbReference>
<evidence type="ECO:0000256" key="4">
    <source>
        <dbReference type="ARBA" id="ARBA00023163"/>
    </source>
</evidence>
<dbReference type="InterPro" id="IPR016177">
    <property type="entry name" value="DNA-bd_dom_sf"/>
</dbReference>
<evidence type="ECO:0000256" key="2">
    <source>
        <dbReference type="ARBA" id="ARBA00023015"/>
    </source>
</evidence>
<evidence type="ECO:0000259" key="6">
    <source>
        <dbReference type="PROSITE" id="PS50982"/>
    </source>
</evidence>
<name>A0ABQ9EHS6_TEGGR</name>
<reference evidence="7 8" key="1">
    <citation type="submission" date="2022-12" db="EMBL/GenBank/DDBJ databases">
        <title>Chromosome-level genome of Tegillarca granosa.</title>
        <authorList>
            <person name="Kim J."/>
        </authorList>
    </citation>
    <scope>NUCLEOTIDE SEQUENCE [LARGE SCALE GENOMIC DNA]</scope>
    <source>
        <strain evidence="7">Teg-2019</strain>
        <tissue evidence="7">Adductor muscle</tissue>
    </source>
</reference>
<dbReference type="Pfam" id="PF01429">
    <property type="entry name" value="MBD"/>
    <property type="match status" value="1"/>
</dbReference>
<dbReference type="PANTHER" id="PTHR12396:SF0">
    <property type="entry name" value="METHYL-CPG BINDING DOMAIN PROTEIN-LIKE, ISOFORM C"/>
    <property type="match status" value="1"/>
</dbReference>
<dbReference type="Proteomes" id="UP001217089">
    <property type="component" value="Unassembled WGS sequence"/>
</dbReference>
<keyword evidence="2" id="KW-0805">Transcription regulation</keyword>
<dbReference type="EMBL" id="JARBDR010000903">
    <property type="protein sequence ID" value="KAJ8304730.1"/>
    <property type="molecule type" value="Genomic_DNA"/>
</dbReference>
<proteinExistence type="predicted"/>
<accession>A0ABQ9EHS6</accession>
<protein>
    <recommendedName>
        <fullName evidence="6">MBD domain-containing protein</fullName>
    </recommendedName>
</protein>
<keyword evidence="8" id="KW-1185">Reference proteome</keyword>
<feature type="domain" description="MBD" evidence="6">
    <location>
        <begin position="4"/>
        <end position="72"/>
    </location>
</feature>
<dbReference type="SUPFAM" id="SSF54171">
    <property type="entry name" value="DNA-binding domain"/>
    <property type="match status" value="1"/>
</dbReference>
<dbReference type="SMART" id="SM00391">
    <property type="entry name" value="MBD"/>
    <property type="match status" value="1"/>
</dbReference>
<dbReference type="PROSITE" id="PS50982">
    <property type="entry name" value="MBD"/>
    <property type="match status" value="1"/>
</dbReference>
<dbReference type="InterPro" id="IPR032343">
    <property type="entry name" value="MBD2/MBD3_p55-bd"/>
</dbReference>
<keyword evidence="5" id="KW-0539">Nucleus</keyword>
<dbReference type="PANTHER" id="PTHR12396">
    <property type="entry name" value="METHYL-CPG BINDING PROTEIN, MBD"/>
    <property type="match status" value="1"/>
</dbReference>
<comment type="subcellular location">
    <subcellularLocation>
        <location evidence="1">Nucleus</location>
    </subcellularLocation>
</comment>
<gene>
    <name evidence="7" type="ORF">KUTeg_018313</name>
</gene>
<organism evidence="7 8">
    <name type="scientific">Tegillarca granosa</name>
    <name type="common">Malaysian cockle</name>
    <name type="synonym">Anadara granosa</name>
    <dbReference type="NCBI Taxonomy" id="220873"/>
    <lineage>
        <taxon>Eukaryota</taxon>
        <taxon>Metazoa</taxon>
        <taxon>Spiralia</taxon>
        <taxon>Lophotrochozoa</taxon>
        <taxon>Mollusca</taxon>
        <taxon>Bivalvia</taxon>
        <taxon>Autobranchia</taxon>
        <taxon>Pteriomorphia</taxon>
        <taxon>Arcoida</taxon>
        <taxon>Arcoidea</taxon>
        <taxon>Arcidae</taxon>
        <taxon>Tegillarca</taxon>
    </lineage>
</organism>
<sequence>MDILEKRRSDCVDLPAGWKREEVVRKSGLSAGKTDVYYYSPDAKKVRSKPQLARELGDGFDLSAFDFRTGRMIHSALRKSKRQKGSPYDFSRGIRHDTSLVLPIRQTASIFKQPVTVIRNQPDSKTKTDLKHGPQDPPKQLFWEKRLQGLQARDSGCDVLQPLELPRNVQGAGPELTTENILQSISASLHLSSAPITGQGSNKATLLKNPGVNIDTNQPHIQQAIVSDEDIRRQEMKVLEARRKLQDAMKAL</sequence>
<keyword evidence="3" id="KW-0238">DNA-binding</keyword>
<dbReference type="Gene3D" id="3.30.890.10">
    <property type="entry name" value="Methyl-cpg-binding Protein 2, Chain A"/>
    <property type="match status" value="1"/>
</dbReference>
<dbReference type="CDD" id="cd01396">
    <property type="entry name" value="MeCP2_MBD"/>
    <property type="match status" value="1"/>
</dbReference>
<dbReference type="InterPro" id="IPR025884">
    <property type="entry name" value="MeCpG-bd_2/3_C_dom"/>
</dbReference>
<dbReference type="InterPro" id="IPR001739">
    <property type="entry name" value="Methyl_CpG_DNA-bd"/>
</dbReference>
<evidence type="ECO:0000256" key="3">
    <source>
        <dbReference type="ARBA" id="ARBA00023125"/>
    </source>
</evidence>
<keyword evidence="4" id="KW-0804">Transcription</keyword>
<dbReference type="Pfam" id="PF14048">
    <property type="entry name" value="MBD_C"/>
    <property type="match status" value="1"/>
</dbReference>
<comment type="caution">
    <text evidence="7">The sequence shown here is derived from an EMBL/GenBank/DDBJ whole genome shotgun (WGS) entry which is preliminary data.</text>
</comment>
<evidence type="ECO:0000256" key="1">
    <source>
        <dbReference type="ARBA" id="ARBA00004123"/>
    </source>
</evidence>
<evidence type="ECO:0000313" key="8">
    <source>
        <dbReference type="Proteomes" id="UP001217089"/>
    </source>
</evidence>
<evidence type="ECO:0000256" key="5">
    <source>
        <dbReference type="ARBA" id="ARBA00023242"/>
    </source>
</evidence>